<evidence type="ECO:0000313" key="3">
    <source>
        <dbReference type="EMBL" id="ABC76596.1"/>
    </source>
</evidence>
<dbReference type="PANTHER" id="PTHR42949">
    <property type="entry name" value="ANAEROBIC GLYCEROL-3-PHOSPHATE DEHYDROGENASE SUBUNIT B"/>
    <property type="match status" value="1"/>
</dbReference>
<dbReference type="STRING" id="56780.SYN_02447"/>
<dbReference type="PRINTS" id="PR00368">
    <property type="entry name" value="FADPNR"/>
</dbReference>
<accession>Q2LR86</accession>
<dbReference type="InterPro" id="IPR036188">
    <property type="entry name" value="FAD/NAD-bd_sf"/>
</dbReference>
<sequence>MQTLKRDLVIIGGGPAGLSAAVSARENGCDDVLLLERDRILGGILNQCIHDGFGLHRFGEALTGPEYAQRYIDEYEKLKGDVLLETIVLNMDEQRNLLVSSRHGFTKIEAGAVILAMGCRERTAGAISLPGTRPAGIYTAGAAQNFINLQNIMVGKRVVIMGSGDIGLIMARRMTLEGARVEGVFEILPYASGLPRNIQQCLNDYDIPLHLSTSVVDIHGKERLTGVTVACMDETLKPIPGTERHVPCDTLLLSVGLIPENELSRAARIAMEPRTSGPQVDDTLMTSIPGVFSCGNVLHVHDLADWVSEEAALAGRSAVSYLEKNIAPPEKKIPISAGNGVRYVLPQTVSGLMDFTLSLRVASPSRNRVITVMDGGREVARKKIVRLHPAEMIHIKIKEEKISEADKLEVSVA</sequence>
<keyword evidence="4" id="KW-1185">Reference proteome</keyword>
<evidence type="ECO:0000313" key="4">
    <source>
        <dbReference type="Proteomes" id="UP000001933"/>
    </source>
</evidence>
<dbReference type="Gene3D" id="3.50.50.60">
    <property type="entry name" value="FAD/NAD(P)-binding domain"/>
    <property type="match status" value="2"/>
</dbReference>
<dbReference type="PRINTS" id="PR00411">
    <property type="entry name" value="PNDRDTASEI"/>
</dbReference>
<keyword evidence="1 3" id="KW-0560">Oxidoreductase</keyword>
<name>Q2LR86_SYNAS</name>
<dbReference type="RefSeq" id="WP_011416630.1">
    <property type="nucleotide sequence ID" value="NC_007759.1"/>
</dbReference>
<dbReference type="SUPFAM" id="SSF51905">
    <property type="entry name" value="FAD/NAD(P)-binding domain"/>
    <property type="match status" value="1"/>
</dbReference>
<dbReference type="EMBL" id="CP000252">
    <property type="protein sequence ID" value="ABC76596.1"/>
    <property type="molecule type" value="Genomic_DNA"/>
</dbReference>
<feature type="domain" description="FAD/NAD(P)-binding" evidence="2">
    <location>
        <begin position="7"/>
        <end position="299"/>
    </location>
</feature>
<dbReference type="PANTHER" id="PTHR42949:SF3">
    <property type="entry name" value="ANAEROBIC GLYCEROL-3-PHOSPHATE DEHYDROGENASE SUBUNIT B"/>
    <property type="match status" value="1"/>
</dbReference>
<dbReference type="HOGENOM" id="CLU_030705_0_0_7"/>
<dbReference type="GO" id="GO:0016491">
    <property type="term" value="F:oxidoreductase activity"/>
    <property type="evidence" value="ECO:0007669"/>
    <property type="project" value="UniProtKB-KW"/>
</dbReference>
<dbReference type="InParanoid" id="Q2LR86"/>
<dbReference type="OrthoDB" id="9801699at2"/>
<dbReference type="EC" id="1.-.-.-" evidence="3"/>
<proteinExistence type="predicted"/>
<evidence type="ECO:0000259" key="2">
    <source>
        <dbReference type="Pfam" id="PF07992"/>
    </source>
</evidence>
<gene>
    <name evidence="3" type="ORF">SYN_02447</name>
</gene>
<dbReference type="AlphaFoldDB" id="Q2LR86"/>
<dbReference type="KEGG" id="sat:SYN_02447"/>
<reference evidence="3 4" key="1">
    <citation type="journal article" date="2007" name="Proc. Natl. Acad. Sci. U.S.A.">
        <title>The genome of Syntrophus aciditrophicus: life at the thermodynamic limit of microbial growth.</title>
        <authorList>
            <person name="McInerney M.J."/>
            <person name="Rohlin L."/>
            <person name="Mouttaki H."/>
            <person name="Kim U."/>
            <person name="Krupp R.S."/>
            <person name="Rios-Hernandez L."/>
            <person name="Sieber J."/>
            <person name="Struchtemeyer C.G."/>
            <person name="Bhattacharyya A."/>
            <person name="Campbell J.W."/>
            <person name="Gunsalus R.P."/>
        </authorList>
    </citation>
    <scope>NUCLEOTIDE SEQUENCE [LARGE SCALE GENOMIC DNA]</scope>
    <source>
        <strain evidence="3 4">SB</strain>
    </source>
</reference>
<dbReference type="eggNOG" id="COG0446">
    <property type="taxonomic scope" value="Bacteria"/>
</dbReference>
<dbReference type="InterPro" id="IPR023753">
    <property type="entry name" value="FAD/NAD-binding_dom"/>
</dbReference>
<organism evidence="3 4">
    <name type="scientific">Syntrophus aciditrophicus (strain SB)</name>
    <dbReference type="NCBI Taxonomy" id="56780"/>
    <lineage>
        <taxon>Bacteria</taxon>
        <taxon>Pseudomonadati</taxon>
        <taxon>Thermodesulfobacteriota</taxon>
        <taxon>Syntrophia</taxon>
        <taxon>Syntrophales</taxon>
        <taxon>Syntrophaceae</taxon>
        <taxon>Syntrophus</taxon>
    </lineage>
</organism>
<protein>
    <submittedName>
        <fullName evidence="3">Pyridine nucleotide-disulphide oxidoreductase family protein</fullName>
        <ecNumber evidence="3">1.-.-.-</ecNumber>
    </submittedName>
</protein>
<dbReference type="Pfam" id="PF07992">
    <property type="entry name" value="Pyr_redox_2"/>
    <property type="match status" value="1"/>
</dbReference>
<evidence type="ECO:0000256" key="1">
    <source>
        <dbReference type="ARBA" id="ARBA00023002"/>
    </source>
</evidence>
<dbReference type="Proteomes" id="UP000001933">
    <property type="component" value="Chromosome"/>
</dbReference>
<dbReference type="InterPro" id="IPR051691">
    <property type="entry name" value="Metab_Enz_Cyan_OpOx_G3PDH"/>
</dbReference>